<dbReference type="InterPro" id="IPR047113">
    <property type="entry name" value="PA2G4/ARX1"/>
</dbReference>
<dbReference type="InterPro" id="IPR000994">
    <property type="entry name" value="Pept_M24"/>
</dbReference>
<organism evidence="3 4">
    <name type="scientific">Acaromyces ingoldii</name>
    <dbReference type="NCBI Taxonomy" id="215250"/>
    <lineage>
        <taxon>Eukaryota</taxon>
        <taxon>Fungi</taxon>
        <taxon>Dikarya</taxon>
        <taxon>Basidiomycota</taxon>
        <taxon>Ustilaginomycotina</taxon>
        <taxon>Exobasidiomycetes</taxon>
        <taxon>Exobasidiales</taxon>
        <taxon>Cryptobasidiaceae</taxon>
        <taxon>Acaromyces</taxon>
    </lineage>
</organism>
<dbReference type="PANTHER" id="PTHR10804">
    <property type="entry name" value="PROTEASE FAMILY M24 METHIONYL AMINOPEPTIDASE, AMINOPEPTIDASE P"/>
    <property type="match status" value="1"/>
</dbReference>
<dbReference type="AlphaFoldDB" id="A0A316YJM6"/>
<evidence type="ECO:0000313" key="4">
    <source>
        <dbReference type="Proteomes" id="UP000245768"/>
    </source>
</evidence>
<dbReference type="SUPFAM" id="SSF46785">
    <property type="entry name" value="Winged helix' DNA-binding domain"/>
    <property type="match status" value="1"/>
</dbReference>
<evidence type="ECO:0000313" key="3">
    <source>
        <dbReference type="EMBL" id="PWN89392.1"/>
    </source>
</evidence>
<dbReference type="FunFam" id="1.10.10.10:FF:000029">
    <property type="entry name" value="Proliferation-associated 2G4, a"/>
    <property type="match status" value="1"/>
</dbReference>
<feature type="domain" description="Peptidase M24" evidence="2">
    <location>
        <begin position="31"/>
        <end position="193"/>
    </location>
</feature>
<gene>
    <name evidence="3" type="ORF">FA10DRAFT_253545</name>
</gene>
<dbReference type="STRING" id="215250.A0A316YJM6"/>
<dbReference type="FunCoup" id="A0A316YJM6">
    <property type="interactions" value="804"/>
</dbReference>
<dbReference type="InterPro" id="IPR036388">
    <property type="entry name" value="WH-like_DNA-bd_sf"/>
</dbReference>
<name>A0A316YJM6_9BASI</name>
<reference evidence="3" key="1">
    <citation type="journal article" date="2018" name="Mol. Biol. Evol.">
        <title>Broad Genomic Sampling Reveals a Smut Pathogenic Ancestry of the Fungal Clade Ustilaginomycotina.</title>
        <authorList>
            <person name="Kijpornyongpan T."/>
            <person name="Mondo S.J."/>
            <person name="Barry K."/>
            <person name="Sandor L."/>
            <person name="Lee J."/>
            <person name="Lipzen A."/>
            <person name="Pangilinan J."/>
            <person name="LaButti K."/>
            <person name="Hainaut M."/>
            <person name="Henrissat B."/>
            <person name="Grigoriev I.V."/>
            <person name="Spatafora J.W."/>
            <person name="Aime M.C."/>
        </authorList>
    </citation>
    <scope>NUCLEOTIDE SEQUENCE [LARGE SCALE GENOMIC DNA]</scope>
    <source>
        <strain evidence="3">MCA 4198</strain>
    </source>
</reference>
<dbReference type="EMBL" id="KZ819637">
    <property type="protein sequence ID" value="PWN89392.1"/>
    <property type="molecule type" value="Genomic_DNA"/>
</dbReference>
<dbReference type="GeneID" id="37041610"/>
<dbReference type="Gene3D" id="3.90.230.10">
    <property type="entry name" value="Creatinase/methionine aminopeptidase superfamily"/>
    <property type="match status" value="1"/>
</dbReference>
<dbReference type="InterPro" id="IPR036005">
    <property type="entry name" value="Creatinase/aminopeptidase-like"/>
</dbReference>
<dbReference type="GO" id="GO:0004177">
    <property type="term" value="F:aminopeptidase activity"/>
    <property type="evidence" value="ECO:0007669"/>
    <property type="project" value="UniProtKB-KW"/>
</dbReference>
<dbReference type="OrthoDB" id="5876363at2759"/>
<dbReference type="PANTHER" id="PTHR10804:SF11">
    <property type="entry name" value="PROLIFERATION-ASSOCIATED PROTEIN 2G4"/>
    <property type="match status" value="1"/>
</dbReference>
<keyword evidence="4" id="KW-1185">Reference proteome</keyword>
<dbReference type="SUPFAM" id="SSF55920">
    <property type="entry name" value="Creatinase/aminopeptidase"/>
    <property type="match status" value="1"/>
</dbReference>
<dbReference type="Gene3D" id="1.10.10.10">
    <property type="entry name" value="Winged helix-like DNA-binding domain superfamily/Winged helix DNA-binding domain"/>
    <property type="match status" value="1"/>
</dbReference>
<keyword evidence="3" id="KW-0031">Aminopeptidase</keyword>
<dbReference type="Proteomes" id="UP000245768">
    <property type="component" value="Unassembled WGS sequence"/>
</dbReference>
<sequence length="393" mass="41917">MSAAAETTKKAAASATEAPKQEAFGDVILTKYKTAGDITAKAIKTTIDAVQEGKTVLEICKTGDKAIEEGVAAVYKSDKKLAKGSAFPTTVSINQIICNFAPLASDEASSQKLKAGDVVKIQTGAHIDGYATVAAETVVVGASKSAPVEGPKADALKAAWTAAETAIRVMQPGKTNHEVAKEIEASIREFQGIRAVEGMQTNQMDKDVIDGKKKIVLAAESQSRPDACKLEENDVFGVDIQVTTSESGKPKSDEARTTIYKKTGSTYLLKMQTSRKIFSEVQKVAGAFPFNIGVLEDEKRARMGLQECVNHSLVTPFEVLYDGKDGAITAQIFFTVAISNKGAIRLTPAPTWYNEEVVKSSQSVKDEKLAALLKEPVRQKKAKKPAAADGKTA</sequence>
<dbReference type="Pfam" id="PF00557">
    <property type="entry name" value="Peptidase_M24"/>
    <property type="match status" value="1"/>
</dbReference>
<dbReference type="InParanoid" id="A0A316YJM6"/>
<proteinExistence type="inferred from homology"/>
<keyword evidence="3" id="KW-0645">Protease</keyword>
<protein>
    <submittedName>
        <fullName evidence="3">Creatinase/aminopeptidase</fullName>
    </submittedName>
</protein>
<dbReference type="RefSeq" id="XP_025376590.1">
    <property type="nucleotide sequence ID" value="XM_025519694.1"/>
</dbReference>
<dbReference type="InterPro" id="IPR036390">
    <property type="entry name" value="WH_DNA-bd_sf"/>
</dbReference>
<evidence type="ECO:0000259" key="2">
    <source>
        <dbReference type="Pfam" id="PF00557"/>
    </source>
</evidence>
<keyword evidence="3" id="KW-0378">Hydrolase</keyword>
<comment type="similarity">
    <text evidence="1">Belongs to the peptidase M24 family.</text>
</comment>
<evidence type="ECO:0000256" key="1">
    <source>
        <dbReference type="ARBA" id="ARBA00007319"/>
    </source>
</evidence>
<dbReference type="CDD" id="cd01089">
    <property type="entry name" value="PA2G4-like"/>
    <property type="match status" value="1"/>
</dbReference>
<accession>A0A316YJM6</accession>